<proteinExistence type="predicted"/>
<evidence type="ECO:0000259" key="1">
    <source>
        <dbReference type="Pfam" id="PF01850"/>
    </source>
</evidence>
<dbReference type="KEGG" id="tput:QJT81_05820"/>
<dbReference type="InterPro" id="IPR002716">
    <property type="entry name" value="PIN_dom"/>
</dbReference>
<reference evidence="2" key="2">
    <citation type="submission" date="2023-04" db="EMBL/GenBank/DDBJ databases">
        <authorList>
            <person name="Beletskiy A.V."/>
            <person name="Mardanov A.V."/>
            <person name="Ravin N.V."/>
        </authorList>
    </citation>
    <scope>NUCLEOTIDE SEQUENCE</scope>
    <source>
        <strain evidence="2">GKL-02</strain>
    </source>
</reference>
<protein>
    <submittedName>
        <fullName evidence="2">PIN domain-containing protein</fullName>
    </submittedName>
</protein>
<dbReference type="InterPro" id="IPR029060">
    <property type="entry name" value="PIN-like_dom_sf"/>
</dbReference>
<reference evidence="2" key="1">
    <citation type="journal article" date="2023" name="Int. J. Mol. Sci.">
        <title>Metagenomics Revealed a New Genus 'Candidatus Thiocaldithrix dubininis' gen. nov., sp. nov. and a New Species 'Candidatus Thiothrix putei' sp. nov. in the Family Thiotrichaceae, Some Members of Which Have Traits of Both Na+- and H+-Motive Energetics.</title>
        <authorList>
            <person name="Ravin N.V."/>
            <person name="Muntyan M.S."/>
            <person name="Smolyakov D.D."/>
            <person name="Rudenko T.S."/>
            <person name="Beletsky A.V."/>
            <person name="Mardanov A.V."/>
            <person name="Grabovich M.Y."/>
        </authorList>
    </citation>
    <scope>NUCLEOTIDE SEQUENCE</scope>
    <source>
        <strain evidence="2">GKL-02</strain>
    </source>
</reference>
<organism evidence="2">
    <name type="scientific">Candidatus Thiothrix putei</name>
    <dbReference type="NCBI Taxonomy" id="3080811"/>
    <lineage>
        <taxon>Bacteria</taxon>
        <taxon>Pseudomonadati</taxon>
        <taxon>Pseudomonadota</taxon>
        <taxon>Gammaproteobacteria</taxon>
        <taxon>Thiotrichales</taxon>
        <taxon>Thiotrichaceae</taxon>
        <taxon>Thiothrix</taxon>
    </lineage>
</organism>
<accession>A0AA95KJK0</accession>
<dbReference type="SUPFAM" id="SSF88723">
    <property type="entry name" value="PIN domain-like"/>
    <property type="match status" value="1"/>
</dbReference>
<dbReference type="Pfam" id="PF01850">
    <property type="entry name" value="PIN"/>
    <property type="match status" value="1"/>
</dbReference>
<dbReference type="CDD" id="cd18692">
    <property type="entry name" value="PIN_VapC-like"/>
    <property type="match status" value="1"/>
</dbReference>
<dbReference type="Gene3D" id="3.40.50.1010">
    <property type="entry name" value="5'-nuclease"/>
    <property type="match status" value="1"/>
</dbReference>
<gene>
    <name evidence="2" type="ORF">QJT81_05820</name>
</gene>
<dbReference type="EMBL" id="CP124756">
    <property type="protein sequence ID" value="WGZ95504.1"/>
    <property type="molecule type" value="Genomic_DNA"/>
</dbReference>
<feature type="domain" description="PIN" evidence="1">
    <location>
        <begin position="6"/>
        <end position="122"/>
    </location>
</feature>
<dbReference type="AlphaFoldDB" id="A0AA95KJK0"/>
<name>A0AA95KJK0_9GAMM</name>
<sequence>MSAKAFFDTNVLVCAFDKNEPEKQAIAKRLIGQFGSDGQLIVSTQVLQELYVTLSKMGKQALPAEEVEEIVNDFAEYPLVQVDKMIIASAMKRHQSKAFSFWDSLIVEAALQANCQILFSEDMQDGREIGQLVIKNPFK</sequence>
<dbReference type="Proteomes" id="UP001301326">
    <property type="component" value="Chromosome"/>
</dbReference>
<evidence type="ECO:0000313" key="2">
    <source>
        <dbReference type="EMBL" id="WGZ95504.1"/>
    </source>
</evidence>